<keyword evidence="1" id="KW-0472">Membrane</keyword>
<accession>A0A0F9N4B4</accession>
<feature type="transmembrane region" description="Helical" evidence="1">
    <location>
        <begin position="81"/>
        <end position="101"/>
    </location>
</feature>
<dbReference type="AlphaFoldDB" id="A0A0F9N4B4"/>
<gene>
    <name evidence="2" type="ORF">LCGC14_0996500</name>
</gene>
<evidence type="ECO:0000256" key="1">
    <source>
        <dbReference type="SAM" id="Phobius"/>
    </source>
</evidence>
<name>A0A0F9N4B4_9ZZZZ</name>
<keyword evidence="1" id="KW-1133">Transmembrane helix</keyword>
<protein>
    <submittedName>
        <fullName evidence="2">Uncharacterized protein</fullName>
    </submittedName>
</protein>
<comment type="caution">
    <text evidence="2">The sequence shown here is derived from an EMBL/GenBank/DDBJ whole genome shotgun (WGS) entry which is preliminary data.</text>
</comment>
<keyword evidence="1" id="KW-0812">Transmembrane</keyword>
<feature type="transmembrane region" description="Helical" evidence="1">
    <location>
        <begin position="56"/>
        <end position="75"/>
    </location>
</feature>
<feature type="transmembrane region" description="Helical" evidence="1">
    <location>
        <begin position="20"/>
        <end position="44"/>
    </location>
</feature>
<reference evidence="2" key="1">
    <citation type="journal article" date="2015" name="Nature">
        <title>Complex archaea that bridge the gap between prokaryotes and eukaryotes.</title>
        <authorList>
            <person name="Spang A."/>
            <person name="Saw J.H."/>
            <person name="Jorgensen S.L."/>
            <person name="Zaremba-Niedzwiedzka K."/>
            <person name="Martijn J."/>
            <person name="Lind A.E."/>
            <person name="van Eijk R."/>
            <person name="Schleper C."/>
            <person name="Guy L."/>
            <person name="Ettema T.J."/>
        </authorList>
    </citation>
    <scope>NUCLEOTIDE SEQUENCE</scope>
</reference>
<sequence>MALYNLLSCKGFVDEAVTSVGLNFGPCMQGRFTLVILFFINAFLRKWGGEEMGWDYSFLWGMVGGFLGYLIPLTLLGNLKISFLIALGAMLFGGYGFGAIFGGGGDDEYGD</sequence>
<dbReference type="EMBL" id="LAZR01003821">
    <property type="protein sequence ID" value="KKN14400.1"/>
    <property type="molecule type" value="Genomic_DNA"/>
</dbReference>
<evidence type="ECO:0000313" key="2">
    <source>
        <dbReference type="EMBL" id="KKN14400.1"/>
    </source>
</evidence>
<organism evidence="2">
    <name type="scientific">marine sediment metagenome</name>
    <dbReference type="NCBI Taxonomy" id="412755"/>
    <lineage>
        <taxon>unclassified sequences</taxon>
        <taxon>metagenomes</taxon>
        <taxon>ecological metagenomes</taxon>
    </lineage>
</organism>
<proteinExistence type="predicted"/>